<sequence>MENTALILFAHGARDPEWANPMRRVRAAIRERSPQLRVELAFLEFMAPDLESCAAALADEGYATVVVVPMFIAQGGHLKNDVPLLMERLRERHPQVCFALAAPVGEAEPVVRAMAAYALGLATGDALAAAD</sequence>
<dbReference type="InterPro" id="IPR002762">
    <property type="entry name" value="CbiX-like"/>
</dbReference>
<dbReference type="InterPro" id="IPR050963">
    <property type="entry name" value="Sirohydro_Cobaltochel/CbiX"/>
</dbReference>
<evidence type="ECO:0000256" key="2">
    <source>
        <dbReference type="ARBA" id="ARBA00023239"/>
    </source>
</evidence>
<reference evidence="3" key="1">
    <citation type="submission" date="2020-11" db="EMBL/GenBank/DDBJ databases">
        <title>Azospira restricta DSM 18626 genome sequence.</title>
        <authorList>
            <person name="Moe W.M."/>
        </authorList>
    </citation>
    <scope>NUCLEOTIDE SEQUENCE</scope>
    <source>
        <strain evidence="3">DSM 18626</strain>
    </source>
</reference>
<dbReference type="GO" id="GO:0016829">
    <property type="term" value="F:lyase activity"/>
    <property type="evidence" value="ECO:0007669"/>
    <property type="project" value="UniProtKB-KW"/>
</dbReference>
<protein>
    <submittedName>
        <fullName evidence="3">CbiX/SirB N-terminal domain-containing protein</fullName>
    </submittedName>
</protein>
<dbReference type="PANTHER" id="PTHR33542">
    <property type="entry name" value="SIROHYDROCHLORIN FERROCHELATASE, CHLOROPLASTIC"/>
    <property type="match status" value="1"/>
</dbReference>
<proteinExistence type="predicted"/>
<dbReference type="PANTHER" id="PTHR33542:SF3">
    <property type="entry name" value="SIROHYDROCHLORIN FERROCHELATASE, CHLOROPLASTIC"/>
    <property type="match status" value="1"/>
</dbReference>
<keyword evidence="4" id="KW-1185">Reference proteome</keyword>
<dbReference type="KEGG" id="ares:IWH25_09435"/>
<evidence type="ECO:0000256" key="1">
    <source>
        <dbReference type="ARBA" id="ARBA00022723"/>
    </source>
</evidence>
<organism evidence="3 4">
    <name type="scientific">Azospira restricta</name>
    <dbReference type="NCBI Taxonomy" id="404405"/>
    <lineage>
        <taxon>Bacteria</taxon>
        <taxon>Pseudomonadati</taxon>
        <taxon>Pseudomonadota</taxon>
        <taxon>Betaproteobacteria</taxon>
        <taxon>Rhodocyclales</taxon>
        <taxon>Rhodocyclaceae</taxon>
        <taxon>Azospira</taxon>
    </lineage>
</organism>
<dbReference type="EMBL" id="CP064781">
    <property type="protein sequence ID" value="QRJ65517.1"/>
    <property type="molecule type" value="Genomic_DNA"/>
</dbReference>
<gene>
    <name evidence="3" type="ORF">IWH25_09435</name>
</gene>
<dbReference type="GO" id="GO:0046872">
    <property type="term" value="F:metal ion binding"/>
    <property type="evidence" value="ECO:0007669"/>
    <property type="project" value="UniProtKB-KW"/>
</dbReference>
<keyword evidence="2" id="KW-0456">Lyase</keyword>
<evidence type="ECO:0000313" key="3">
    <source>
        <dbReference type="EMBL" id="QRJ65517.1"/>
    </source>
</evidence>
<accession>A0A974SSA6</accession>
<dbReference type="SUPFAM" id="SSF53800">
    <property type="entry name" value="Chelatase"/>
    <property type="match status" value="1"/>
</dbReference>
<dbReference type="CDD" id="cd03416">
    <property type="entry name" value="CbiX_SirB_N"/>
    <property type="match status" value="1"/>
</dbReference>
<dbReference type="Proteomes" id="UP000663444">
    <property type="component" value="Chromosome"/>
</dbReference>
<dbReference type="RefSeq" id="WP_203389047.1">
    <property type="nucleotide sequence ID" value="NZ_CP064781.1"/>
</dbReference>
<dbReference type="AlphaFoldDB" id="A0A974SSA6"/>
<name>A0A974SSA6_9RHOO</name>
<dbReference type="Pfam" id="PF01903">
    <property type="entry name" value="CbiX"/>
    <property type="match status" value="1"/>
</dbReference>
<keyword evidence="1" id="KW-0479">Metal-binding</keyword>
<dbReference type="Gene3D" id="3.40.50.1400">
    <property type="match status" value="1"/>
</dbReference>
<evidence type="ECO:0000313" key="4">
    <source>
        <dbReference type="Proteomes" id="UP000663444"/>
    </source>
</evidence>